<keyword evidence="3" id="KW-1185">Reference proteome</keyword>
<evidence type="ECO:0008006" key="4">
    <source>
        <dbReference type="Google" id="ProtNLM"/>
    </source>
</evidence>
<name>A0A845A625_9SPHN</name>
<reference evidence="2 3" key="1">
    <citation type="submission" date="2019-12" db="EMBL/GenBank/DDBJ databases">
        <title>Genomic-based taxomic classification of the family Erythrobacteraceae.</title>
        <authorList>
            <person name="Xu L."/>
        </authorList>
    </citation>
    <scope>NUCLEOTIDE SEQUENCE [LARGE SCALE GENOMIC DNA]</scope>
    <source>
        <strain evidence="2 3">DSM 18604</strain>
    </source>
</reference>
<evidence type="ECO:0000313" key="2">
    <source>
        <dbReference type="EMBL" id="MXP25007.1"/>
    </source>
</evidence>
<dbReference type="OrthoDB" id="237393at2"/>
<proteinExistence type="predicted"/>
<dbReference type="RefSeq" id="WP_160738182.1">
    <property type="nucleotide sequence ID" value="NZ_WTYQ01000001.1"/>
</dbReference>
<feature type="region of interest" description="Disordered" evidence="1">
    <location>
        <begin position="192"/>
        <end position="225"/>
    </location>
</feature>
<dbReference type="PANTHER" id="PTHR41339:SF1">
    <property type="entry name" value="SECRETED PROTEIN"/>
    <property type="match status" value="1"/>
</dbReference>
<feature type="region of interest" description="Disordered" evidence="1">
    <location>
        <begin position="1"/>
        <end position="63"/>
    </location>
</feature>
<dbReference type="AlphaFoldDB" id="A0A845A625"/>
<protein>
    <recommendedName>
        <fullName evidence="4">Lipoprotein</fullName>
    </recommendedName>
</protein>
<feature type="compositionally biased region" description="Low complexity" evidence="1">
    <location>
        <begin position="192"/>
        <end position="206"/>
    </location>
</feature>
<accession>A0A845A625</accession>
<dbReference type="Proteomes" id="UP000460561">
    <property type="component" value="Unassembled WGS sequence"/>
</dbReference>
<dbReference type="EMBL" id="WTYQ01000001">
    <property type="protein sequence ID" value="MXP25007.1"/>
    <property type="molecule type" value="Genomic_DNA"/>
</dbReference>
<organism evidence="2 3">
    <name type="scientific">Altericroceibacterium indicum</name>
    <dbReference type="NCBI Taxonomy" id="374177"/>
    <lineage>
        <taxon>Bacteria</taxon>
        <taxon>Pseudomonadati</taxon>
        <taxon>Pseudomonadota</taxon>
        <taxon>Alphaproteobacteria</taxon>
        <taxon>Sphingomonadales</taxon>
        <taxon>Erythrobacteraceae</taxon>
        <taxon>Altericroceibacterium</taxon>
    </lineage>
</organism>
<feature type="compositionally biased region" description="Pro residues" evidence="1">
    <location>
        <begin position="26"/>
        <end position="40"/>
    </location>
</feature>
<gene>
    <name evidence="2" type="ORF">GRI39_02955</name>
</gene>
<dbReference type="PANTHER" id="PTHR41339">
    <property type="entry name" value="LIPL48"/>
    <property type="match status" value="1"/>
</dbReference>
<evidence type="ECO:0000313" key="3">
    <source>
        <dbReference type="Proteomes" id="UP000460561"/>
    </source>
</evidence>
<sequence>MLALSACGPEEISSPGTGGDVIINPSPTPTPGPTPTPTPTPTGSVTAASECPTISDPAGLTDSGVINVPQGTVRVCTLPARINASSTLPYTSGVAYRMNGRVDVGTDGGFAASASDTNVTLTIEPGVVVYAGTGVSYLVVNRGNKINAEGTATNPIIFTSEQNILGNTSDTDQGQWGGVVLLGRGKITDCDTGTAASESNTSATNSCQRDTEGASDPALFGGNNDSDSSGTMKYVQIRYSGYVLSSDNELQSLTLGGVGSGTVMENIMSFNSSDDAIEAFGGDIRAKNLVLIGADDDNLDTDTGVRGFIQYVLAVQRNGAGDAMIEADSNNSNIADLPRQDIVVSNATFVQRDSGSDLAAMLIRGAADYTLLNSVVYAPTYACLRISLPETLRAADATIDENGPPQFRSVVMTCQTPFIVNSNGSDGNTAADVEAAFGSGSNNNDANFTSSLLLTTFANGSNENAVAVTNPTSYSSFFTNPAHIGAVFTGYDSWYKGWTCDSTAADLGAGKSCASSPVT</sequence>
<evidence type="ECO:0000256" key="1">
    <source>
        <dbReference type="SAM" id="MobiDB-lite"/>
    </source>
</evidence>
<comment type="caution">
    <text evidence="2">The sequence shown here is derived from an EMBL/GenBank/DDBJ whole genome shotgun (WGS) entry which is preliminary data.</text>
</comment>